<name>A0A420EG95_9ALTE</name>
<feature type="chain" id="PRO_5019584073" description="DUF1570 domain-containing protein" evidence="1">
    <location>
        <begin position="21"/>
        <end position="251"/>
    </location>
</feature>
<gene>
    <name evidence="2" type="ORF">DBZ36_04340</name>
</gene>
<protein>
    <recommendedName>
        <fullName evidence="4">DUF1570 domain-containing protein</fullName>
    </recommendedName>
</protein>
<evidence type="ECO:0000313" key="2">
    <source>
        <dbReference type="EMBL" id="RKF19698.1"/>
    </source>
</evidence>
<sequence length="251" mass="28532">MPIVKLSCYLFILLSSVSLASAQVSLRVLETNSDEQSQGLLPLYRQSISDLVMLLNQRFELSQSLEVVVGADDGPLFDPQSEQILIPFEFVTQISHRFEEADYLETGITVEQAVSDAILHTLLHEFGHALVYQYELPIVGKEEDVVDSLANFLLINFFQEGQEIVLSAADLFDLESQDVTEFSDQDFWDEHSLDAQRYFTSLCHVYGSASMKYQNLVDQAGFSEERKLLCEEEYLTLERSWSQLLAPLLNN</sequence>
<dbReference type="Pfam" id="PF14247">
    <property type="entry name" value="DUF4344"/>
    <property type="match status" value="1"/>
</dbReference>
<dbReference type="EMBL" id="RAQO01000004">
    <property type="protein sequence ID" value="RKF19698.1"/>
    <property type="molecule type" value="Genomic_DNA"/>
</dbReference>
<evidence type="ECO:0000313" key="3">
    <source>
        <dbReference type="Proteomes" id="UP000286482"/>
    </source>
</evidence>
<dbReference type="InterPro" id="IPR025644">
    <property type="entry name" value="DUF4344"/>
</dbReference>
<comment type="caution">
    <text evidence="2">The sequence shown here is derived from an EMBL/GenBank/DDBJ whole genome shotgun (WGS) entry which is preliminary data.</text>
</comment>
<evidence type="ECO:0000256" key="1">
    <source>
        <dbReference type="SAM" id="SignalP"/>
    </source>
</evidence>
<dbReference type="RefSeq" id="WP_120353703.1">
    <property type="nucleotide sequence ID" value="NZ_RAQO01000004.1"/>
</dbReference>
<proteinExistence type="predicted"/>
<dbReference type="OrthoDB" id="935695at2"/>
<keyword evidence="3" id="KW-1185">Reference proteome</keyword>
<dbReference type="AlphaFoldDB" id="A0A420EG95"/>
<accession>A0A420EG95</accession>
<keyword evidence="1" id="KW-0732">Signal</keyword>
<feature type="signal peptide" evidence="1">
    <location>
        <begin position="1"/>
        <end position="20"/>
    </location>
</feature>
<reference evidence="2 3" key="1">
    <citation type="submission" date="2018-09" db="EMBL/GenBank/DDBJ databases">
        <authorList>
            <person name="Wang Z."/>
        </authorList>
    </citation>
    <scope>NUCLEOTIDE SEQUENCE [LARGE SCALE GENOMIC DNA]</scope>
    <source>
        <strain evidence="2 3">ALS 81</strain>
    </source>
</reference>
<dbReference type="Proteomes" id="UP000286482">
    <property type="component" value="Unassembled WGS sequence"/>
</dbReference>
<evidence type="ECO:0008006" key="4">
    <source>
        <dbReference type="Google" id="ProtNLM"/>
    </source>
</evidence>
<organism evidence="2 3">
    <name type="scientific">Alginatibacterium sediminis</name>
    <dbReference type="NCBI Taxonomy" id="2164068"/>
    <lineage>
        <taxon>Bacteria</taxon>
        <taxon>Pseudomonadati</taxon>
        <taxon>Pseudomonadota</taxon>
        <taxon>Gammaproteobacteria</taxon>
        <taxon>Alteromonadales</taxon>
        <taxon>Alteromonadaceae</taxon>
        <taxon>Alginatibacterium</taxon>
    </lineage>
</organism>